<protein>
    <recommendedName>
        <fullName evidence="2">DUF5666 domain-containing protein</fullName>
    </recommendedName>
</protein>
<dbReference type="Pfam" id="PF18914">
    <property type="entry name" value="DUF5666"/>
    <property type="match status" value="1"/>
</dbReference>
<evidence type="ECO:0000313" key="4">
    <source>
        <dbReference type="Proteomes" id="UP000265800"/>
    </source>
</evidence>
<dbReference type="InterPro" id="IPR043724">
    <property type="entry name" value="DUF5666"/>
</dbReference>
<dbReference type="EMBL" id="QWKZ01000058">
    <property type="protein sequence ID" value="RIH84601.1"/>
    <property type="molecule type" value="Genomic_DNA"/>
</dbReference>
<dbReference type="RefSeq" id="WP_119360427.1">
    <property type="nucleotide sequence ID" value="NZ_QWKZ01000058.1"/>
</dbReference>
<dbReference type="AlphaFoldDB" id="A0A399ER04"/>
<feature type="signal peptide" evidence="1">
    <location>
        <begin position="1"/>
        <end position="23"/>
    </location>
</feature>
<proteinExistence type="predicted"/>
<feature type="domain" description="DUF5666" evidence="2">
    <location>
        <begin position="47"/>
        <end position="98"/>
    </location>
</feature>
<dbReference type="Proteomes" id="UP000265800">
    <property type="component" value="Unassembled WGS sequence"/>
</dbReference>
<comment type="caution">
    <text evidence="3">The sequence shown here is derived from an EMBL/GenBank/DDBJ whole genome shotgun (WGS) entry which is preliminary data.</text>
</comment>
<evidence type="ECO:0000313" key="3">
    <source>
        <dbReference type="EMBL" id="RIH84601.1"/>
    </source>
</evidence>
<gene>
    <name evidence="3" type="ORF">Mlute_01844</name>
</gene>
<name>A0A399ER04_9DEIN</name>
<dbReference type="OrthoDB" id="9836895at2"/>
<organism evidence="3 4">
    <name type="scientific">Meiothermus luteus</name>
    <dbReference type="NCBI Taxonomy" id="2026184"/>
    <lineage>
        <taxon>Bacteria</taxon>
        <taxon>Thermotogati</taxon>
        <taxon>Deinococcota</taxon>
        <taxon>Deinococci</taxon>
        <taxon>Thermales</taxon>
        <taxon>Thermaceae</taxon>
        <taxon>Meiothermus</taxon>
    </lineage>
</organism>
<reference evidence="3 4" key="1">
    <citation type="submission" date="2018-08" db="EMBL/GenBank/DDBJ databases">
        <title>Meiothermus luteus KCTC 52599 genome sequencing project.</title>
        <authorList>
            <person name="Da Costa M.S."/>
            <person name="Albuquerque L."/>
            <person name="Raposo P."/>
            <person name="Froufe H.J.C."/>
            <person name="Barroso C.S."/>
            <person name="Egas C."/>
        </authorList>
    </citation>
    <scope>NUCLEOTIDE SEQUENCE [LARGE SCALE GENOMIC DNA]</scope>
    <source>
        <strain evidence="3 4">KCTC 52599</strain>
    </source>
</reference>
<sequence length="107" mass="12434">MFDLLKRITLATTLVLLSFGALASPDRYRDDSHGYEEYKRSGYLEVKGRLTQFNPQAGTITVNGKQFVMAANVFYKYGRPRVGDYVEVKARQEQGRWVVYQVELKYR</sequence>
<keyword evidence="1" id="KW-0732">Signal</keyword>
<feature type="chain" id="PRO_5017201526" description="DUF5666 domain-containing protein" evidence="1">
    <location>
        <begin position="24"/>
        <end position="107"/>
    </location>
</feature>
<evidence type="ECO:0000259" key="2">
    <source>
        <dbReference type="Pfam" id="PF18914"/>
    </source>
</evidence>
<evidence type="ECO:0000256" key="1">
    <source>
        <dbReference type="SAM" id="SignalP"/>
    </source>
</evidence>
<accession>A0A399ER04</accession>
<keyword evidence="4" id="KW-1185">Reference proteome</keyword>